<comment type="caution">
    <text evidence="1">The sequence shown here is derived from an EMBL/GenBank/DDBJ whole genome shotgun (WGS) entry which is preliminary data.</text>
</comment>
<sequence>MIPEKILLGIQSPEEAAQIIYIRAKEEFFKWINDHKYTTLLALTLFQTSGIYTERIRLSGLFLDSLWEIRFKEDSHLLIEVISISETNTKISSIKFNKLLATEFKLVIFGGAPKVQFSNY</sequence>
<name>A0A841HZV7_9DEIO</name>
<organism evidence="1 2">
    <name type="scientific">Deinobacterium chartae</name>
    <dbReference type="NCBI Taxonomy" id="521158"/>
    <lineage>
        <taxon>Bacteria</taxon>
        <taxon>Thermotogati</taxon>
        <taxon>Deinococcota</taxon>
        <taxon>Deinococci</taxon>
        <taxon>Deinococcales</taxon>
        <taxon>Deinococcaceae</taxon>
        <taxon>Deinobacterium</taxon>
    </lineage>
</organism>
<dbReference type="AlphaFoldDB" id="A0A841HZV7"/>
<dbReference type="Proteomes" id="UP000569951">
    <property type="component" value="Unassembled WGS sequence"/>
</dbReference>
<keyword evidence="2" id="KW-1185">Reference proteome</keyword>
<evidence type="ECO:0000313" key="1">
    <source>
        <dbReference type="EMBL" id="MBB6099061.1"/>
    </source>
</evidence>
<gene>
    <name evidence="1" type="ORF">HNR42_002497</name>
</gene>
<accession>A0A841HZV7</accession>
<dbReference type="EMBL" id="JACHHG010000009">
    <property type="protein sequence ID" value="MBB6099061.1"/>
    <property type="molecule type" value="Genomic_DNA"/>
</dbReference>
<reference evidence="1 2" key="1">
    <citation type="submission" date="2020-08" db="EMBL/GenBank/DDBJ databases">
        <title>Genomic Encyclopedia of Type Strains, Phase IV (KMG-IV): sequencing the most valuable type-strain genomes for metagenomic binning, comparative biology and taxonomic classification.</title>
        <authorList>
            <person name="Goeker M."/>
        </authorList>
    </citation>
    <scope>NUCLEOTIDE SEQUENCE [LARGE SCALE GENOMIC DNA]</scope>
    <source>
        <strain evidence="1 2">DSM 21458</strain>
    </source>
</reference>
<dbReference type="RefSeq" id="WP_183987819.1">
    <property type="nucleotide sequence ID" value="NZ_JACHHG010000009.1"/>
</dbReference>
<proteinExistence type="predicted"/>
<protein>
    <submittedName>
        <fullName evidence="1">Uncharacterized protein</fullName>
    </submittedName>
</protein>
<evidence type="ECO:0000313" key="2">
    <source>
        <dbReference type="Proteomes" id="UP000569951"/>
    </source>
</evidence>